<dbReference type="InterPro" id="IPR035969">
    <property type="entry name" value="Rab-GAP_TBC_sf"/>
</dbReference>
<sequence length="243" mass="27689">MPCKYLRERYYTWKEECHKMVPLVGSGKFVAMAIVAEDSQPLEESSAENQESIVKTAVTDKRVLQWMLVLSIGTERKLQDNGDINGGTDSACMLSQVIKTVDPRLHQRLEDLDGGEFLFCYKDADGFVQKSMMWAMEYNPNKFASYEKTENGTKQDPRLLKQYGKFERKYIKSGQNEQHNSTLAVFVVANVLETKNKRLLKEARGLDDVIQILGGIAGNLDARKACKEALKIHEKFLRKANKQ</sequence>
<gene>
    <name evidence="1" type="ORF">DY000_02049633</name>
</gene>
<organism evidence="1 2">
    <name type="scientific">Brassica cretica</name>
    <name type="common">Mustard</name>
    <dbReference type="NCBI Taxonomy" id="69181"/>
    <lineage>
        <taxon>Eukaryota</taxon>
        <taxon>Viridiplantae</taxon>
        <taxon>Streptophyta</taxon>
        <taxon>Embryophyta</taxon>
        <taxon>Tracheophyta</taxon>
        <taxon>Spermatophyta</taxon>
        <taxon>Magnoliopsida</taxon>
        <taxon>eudicotyledons</taxon>
        <taxon>Gunneridae</taxon>
        <taxon>Pentapetalae</taxon>
        <taxon>rosids</taxon>
        <taxon>malvids</taxon>
        <taxon>Brassicales</taxon>
        <taxon>Brassicaceae</taxon>
        <taxon>Brassiceae</taxon>
        <taxon>Brassica</taxon>
    </lineage>
</organism>
<comment type="caution">
    <text evidence="1">The sequence shown here is derived from an EMBL/GenBank/DDBJ whole genome shotgun (WGS) entry which is preliminary data.</text>
</comment>
<dbReference type="Proteomes" id="UP000266723">
    <property type="component" value="Unassembled WGS sequence"/>
</dbReference>
<proteinExistence type="predicted"/>
<dbReference type="SUPFAM" id="SSF47923">
    <property type="entry name" value="Ypt/Rab-GAP domain of gyp1p"/>
    <property type="match status" value="1"/>
</dbReference>
<name>A0ABQ7EP31_BRACR</name>
<reference evidence="1 2" key="1">
    <citation type="journal article" date="2020" name="BMC Genomics">
        <title>Intraspecific diversification of the crop wild relative Brassica cretica Lam. using demographic model selection.</title>
        <authorList>
            <person name="Kioukis A."/>
            <person name="Michalopoulou V.A."/>
            <person name="Briers L."/>
            <person name="Pirintsos S."/>
            <person name="Studholme D.J."/>
            <person name="Pavlidis P."/>
            <person name="Sarris P.F."/>
        </authorList>
    </citation>
    <scope>NUCLEOTIDE SEQUENCE [LARGE SCALE GENOMIC DNA]</scope>
    <source>
        <strain evidence="2">cv. PFS-1207/04</strain>
    </source>
</reference>
<evidence type="ECO:0000313" key="1">
    <source>
        <dbReference type="EMBL" id="KAF3605117.1"/>
    </source>
</evidence>
<accession>A0ABQ7EP31</accession>
<keyword evidence="2" id="KW-1185">Reference proteome</keyword>
<protein>
    <submittedName>
        <fullName evidence="1">Uncharacterized protein</fullName>
    </submittedName>
</protein>
<evidence type="ECO:0000313" key="2">
    <source>
        <dbReference type="Proteomes" id="UP000266723"/>
    </source>
</evidence>
<dbReference type="EMBL" id="QGKV02000297">
    <property type="protein sequence ID" value="KAF3605117.1"/>
    <property type="molecule type" value="Genomic_DNA"/>
</dbReference>